<dbReference type="Gene3D" id="2.40.30.170">
    <property type="match status" value="1"/>
</dbReference>
<feature type="transmembrane region" description="Helical" evidence="4">
    <location>
        <begin position="21"/>
        <end position="39"/>
    </location>
</feature>
<keyword evidence="4" id="KW-0472">Membrane</keyword>
<keyword evidence="4" id="KW-1133">Transmembrane helix</keyword>
<dbReference type="Gene3D" id="2.40.420.20">
    <property type="match status" value="1"/>
</dbReference>
<name>A0A6C0RCK0_9BACT</name>
<keyword evidence="4" id="KW-0812">Transmembrane</keyword>
<organism evidence="6 7">
    <name type="scientific">Draconibacterium halophilum</name>
    <dbReference type="NCBI Taxonomy" id="2706887"/>
    <lineage>
        <taxon>Bacteria</taxon>
        <taxon>Pseudomonadati</taxon>
        <taxon>Bacteroidota</taxon>
        <taxon>Bacteroidia</taxon>
        <taxon>Marinilabiliales</taxon>
        <taxon>Prolixibacteraceae</taxon>
        <taxon>Draconibacterium</taxon>
    </lineage>
</organism>
<feature type="compositionally biased region" description="Polar residues" evidence="3">
    <location>
        <begin position="409"/>
        <end position="422"/>
    </location>
</feature>
<dbReference type="PANTHER" id="PTHR30469">
    <property type="entry name" value="MULTIDRUG RESISTANCE PROTEIN MDTA"/>
    <property type="match status" value="1"/>
</dbReference>
<evidence type="ECO:0000256" key="4">
    <source>
        <dbReference type="SAM" id="Phobius"/>
    </source>
</evidence>
<accession>A0A6C0RCK0</accession>
<dbReference type="NCBIfam" id="TIGR01730">
    <property type="entry name" value="RND_mfp"/>
    <property type="match status" value="1"/>
</dbReference>
<keyword evidence="2" id="KW-0175">Coiled coil</keyword>
<dbReference type="Pfam" id="PF25917">
    <property type="entry name" value="BSH_RND"/>
    <property type="match status" value="1"/>
</dbReference>
<proteinExistence type="inferred from homology"/>
<feature type="domain" description="Multidrug resistance protein MdtA-like barrel-sandwich hybrid" evidence="5">
    <location>
        <begin position="85"/>
        <end position="226"/>
    </location>
</feature>
<dbReference type="PANTHER" id="PTHR30469:SF12">
    <property type="entry name" value="MULTIDRUG RESISTANCE PROTEIN MDTA"/>
    <property type="match status" value="1"/>
</dbReference>
<dbReference type="InterPro" id="IPR058625">
    <property type="entry name" value="MdtA-like_BSH"/>
</dbReference>
<evidence type="ECO:0000259" key="5">
    <source>
        <dbReference type="Pfam" id="PF25917"/>
    </source>
</evidence>
<dbReference type="RefSeq" id="WP_163345981.1">
    <property type="nucleotide sequence ID" value="NZ_CP048409.1"/>
</dbReference>
<dbReference type="AlphaFoldDB" id="A0A6C0RCK0"/>
<protein>
    <submittedName>
        <fullName evidence="6">Efflux RND transporter periplasmic adaptor subunit</fullName>
    </submittedName>
</protein>
<evidence type="ECO:0000256" key="3">
    <source>
        <dbReference type="SAM" id="MobiDB-lite"/>
    </source>
</evidence>
<feature type="coiled-coil region" evidence="2">
    <location>
        <begin position="174"/>
        <end position="201"/>
    </location>
</feature>
<sequence>MTEHTHSSQKEDNPVNRKKTIIISLVILLAAAAVTAVIFSTEPTAKRGGATKETAMLVDVVQVTRGNYRPTIITTGTVVPAKDVFLSPRVNGEIVSRSDNFTPGGYAKKGEVLVKIDPADYVNALQLRQSELHQAQADLEIEMGRQNVAMKDYQLVEEELAGENKALVLREPQLNAARSQVEAAEAAVNQAELDLQRTAVKAPFDAHIITRNVNVGSQVSPGENLGRLVGMDMYWVEITVPLSKLPWLSFPESEQEMGALVKIRNRTAWPESYYRTGYLYKLVGALENQTRLARAIVAVEDPLARQTSSKQKQPLIIGAFMEASIEGDEITDVIRLNRDYIRKDETVWVMIDNKLQIRDLEIIFQDAKYAYISSGLKENEAVVTTNLSTITEGVSLRVESENNEAPADTSDNIQNENSGGMQ</sequence>
<reference evidence="6 7" key="1">
    <citation type="submission" date="2020-02" db="EMBL/GenBank/DDBJ databases">
        <title>Genome sequencing for Draconibacterium sp. strain M1.</title>
        <authorList>
            <person name="Park S.-J."/>
        </authorList>
    </citation>
    <scope>NUCLEOTIDE SEQUENCE [LARGE SCALE GENOMIC DNA]</scope>
    <source>
        <strain evidence="6 7">M1</strain>
    </source>
</reference>
<keyword evidence="7" id="KW-1185">Reference proteome</keyword>
<dbReference type="KEGG" id="drc:G0Q07_10115"/>
<evidence type="ECO:0000313" key="7">
    <source>
        <dbReference type="Proteomes" id="UP000474630"/>
    </source>
</evidence>
<dbReference type="GO" id="GO:1990281">
    <property type="term" value="C:efflux pump complex"/>
    <property type="evidence" value="ECO:0007669"/>
    <property type="project" value="TreeGrafter"/>
</dbReference>
<dbReference type="EMBL" id="CP048409">
    <property type="protein sequence ID" value="QIA08060.1"/>
    <property type="molecule type" value="Genomic_DNA"/>
</dbReference>
<feature type="region of interest" description="Disordered" evidence="3">
    <location>
        <begin position="397"/>
        <end position="422"/>
    </location>
</feature>
<evidence type="ECO:0000313" key="6">
    <source>
        <dbReference type="EMBL" id="QIA08060.1"/>
    </source>
</evidence>
<dbReference type="Gene3D" id="1.10.287.470">
    <property type="entry name" value="Helix hairpin bin"/>
    <property type="match status" value="1"/>
</dbReference>
<evidence type="ECO:0000256" key="2">
    <source>
        <dbReference type="SAM" id="Coils"/>
    </source>
</evidence>
<evidence type="ECO:0000256" key="1">
    <source>
        <dbReference type="ARBA" id="ARBA00009477"/>
    </source>
</evidence>
<dbReference type="GO" id="GO:0015562">
    <property type="term" value="F:efflux transmembrane transporter activity"/>
    <property type="evidence" value="ECO:0007669"/>
    <property type="project" value="TreeGrafter"/>
</dbReference>
<gene>
    <name evidence="6" type="ORF">G0Q07_10115</name>
</gene>
<dbReference type="SUPFAM" id="SSF111369">
    <property type="entry name" value="HlyD-like secretion proteins"/>
    <property type="match status" value="1"/>
</dbReference>
<comment type="similarity">
    <text evidence="1">Belongs to the membrane fusion protein (MFP) (TC 8.A.1) family.</text>
</comment>
<dbReference type="InterPro" id="IPR006143">
    <property type="entry name" value="RND_pump_MFP"/>
</dbReference>
<dbReference type="Gene3D" id="2.40.50.100">
    <property type="match status" value="1"/>
</dbReference>
<dbReference type="Proteomes" id="UP000474630">
    <property type="component" value="Chromosome"/>
</dbReference>